<feature type="transmembrane region" description="Helical" evidence="1">
    <location>
        <begin position="446"/>
        <end position="461"/>
    </location>
</feature>
<organism evidence="2 3">
    <name type="scientific">Endomicrobium proavitum</name>
    <dbReference type="NCBI Taxonomy" id="1408281"/>
    <lineage>
        <taxon>Bacteria</taxon>
        <taxon>Pseudomonadati</taxon>
        <taxon>Elusimicrobiota</taxon>
        <taxon>Endomicrobiia</taxon>
        <taxon>Endomicrobiales</taxon>
        <taxon>Endomicrobiaceae</taxon>
        <taxon>Endomicrobium</taxon>
    </lineage>
</organism>
<feature type="transmembrane region" description="Helical" evidence="1">
    <location>
        <begin position="592"/>
        <end position="612"/>
    </location>
</feature>
<feature type="transmembrane region" description="Helical" evidence="1">
    <location>
        <begin position="652"/>
        <end position="674"/>
    </location>
</feature>
<feature type="transmembrane region" description="Helical" evidence="1">
    <location>
        <begin position="305"/>
        <end position="322"/>
    </location>
</feature>
<dbReference type="STRING" id="1408281.Epro_1008"/>
<gene>
    <name evidence="2" type="ORF">Epro_1008</name>
</gene>
<feature type="transmembrane region" description="Helical" evidence="1">
    <location>
        <begin position="473"/>
        <end position="493"/>
    </location>
</feature>
<dbReference type="EMBL" id="CP009498">
    <property type="protein sequence ID" value="AKL98387.1"/>
    <property type="molecule type" value="Genomic_DNA"/>
</dbReference>
<protein>
    <submittedName>
        <fullName evidence="2">Uncharacterized protein</fullName>
    </submittedName>
</protein>
<feature type="transmembrane region" description="Helical" evidence="1">
    <location>
        <begin position="363"/>
        <end position="385"/>
    </location>
</feature>
<dbReference type="OrthoDB" id="9791332at2"/>
<feature type="transmembrane region" description="Helical" evidence="1">
    <location>
        <begin position="210"/>
        <end position="226"/>
    </location>
</feature>
<accession>A0A0G3WKH3</accession>
<evidence type="ECO:0000313" key="3">
    <source>
        <dbReference type="Proteomes" id="UP000035337"/>
    </source>
</evidence>
<keyword evidence="1" id="KW-1133">Transmembrane helix</keyword>
<dbReference type="RefSeq" id="WP_052570936.1">
    <property type="nucleotide sequence ID" value="NZ_CP009498.1"/>
</dbReference>
<reference evidence="2 3" key="1">
    <citation type="submission" date="2014-09" db="EMBL/GenBank/DDBJ databases">
        <title>Complete genome sequence of Endomicrobium proavitum.</title>
        <authorList>
            <person name="Zheng H."/>
        </authorList>
    </citation>
    <scope>NUCLEOTIDE SEQUENCE [LARGE SCALE GENOMIC DNA]</scope>
    <source>
        <strain evidence="2 3">Rsa215</strain>
    </source>
</reference>
<dbReference type="KEGG" id="epo:Epro_1008"/>
<dbReference type="AlphaFoldDB" id="A0A0G3WKH3"/>
<evidence type="ECO:0000313" key="2">
    <source>
        <dbReference type="EMBL" id="AKL98387.1"/>
    </source>
</evidence>
<keyword evidence="1" id="KW-0472">Membrane</keyword>
<feature type="transmembrane region" description="Helical" evidence="1">
    <location>
        <begin position="334"/>
        <end position="351"/>
    </location>
</feature>
<name>A0A0G3WKH3_9BACT</name>
<feature type="transmembrane region" description="Helical" evidence="1">
    <location>
        <begin position="173"/>
        <end position="190"/>
    </location>
</feature>
<evidence type="ECO:0000256" key="1">
    <source>
        <dbReference type="SAM" id="Phobius"/>
    </source>
</evidence>
<keyword evidence="1" id="KW-0812">Transmembrane</keyword>
<keyword evidence="3" id="KW-1185">Reference proteome</keyword>
<dbReference type="Proteomes" id="UP000035337">
    <property type="component" value="Chromosome"/>
</dbReference>
<proteinExistence type="predicted"/>
<feature type="transmembrane region" description="Helical" evidence="1">
    <location>
        <begin position="423"/>
        <end position="440"/>
    </location>
</feature>
<feature type="transmembrane region" description="Helical" evidence="1">
    <location>
        <begin position="391"/>
        <end position="411"/>
    </location>
</feature>
<sequence length="699" mass="78099">MPEVSDNKKSNQVLMKCAIIVAAVLFVEIFGFNMQSFFNTGLRQYAIDPSFVSANPAEMQYGADKKLHLNPQLQTASFALGANVPVKNISLTVSGAPQIANVRVFARDSDEKFKPSLVYNKLFAVKTSGSEVFLKVKSRGNLQDVIFEISKNANADFAVSQIKLNVTPPFNFSWLRFFVILLPVLFIIFSRSYGWHKTVTDLNDKTYKKASAAALCLAVLFSFFIYKASTGLGKPTSVSYPFNAAQNTADPYLLVFDAFKKGQTHLDITPDPKLIALGQNAYSQGARENAQAYALHDYAFFKGKYYVYFGAAPVILIYYPYYMLTGSLPSAEKTTFILSLLCIVFIFGAYMQVVKTFCKKVNLMLLLATYLAILFGSLIFMLQLFAYRYEIAHLGGYLFLSASIYFAFKAYNRIETLGEKSKGALFLLLAGITFICIGFTRPNVLLVGFAFLLPAALKILSNKNISLNYKKKISAAFVAPCIAGLALIFYYNFARFGSISDFGTTHNLSGIVIREFNPEMILRLPRAIFYYFFDMPEFSPVFPWIRSAIHTYNVSGSAFYGDVNAGIMLIPLTWGLFLWWKKNPEYSKNDSLLKTTAWAAFAGTAVSLIVLYGLSGVVTRYSCDVRLCLFLLAGVFMLNCYNNIEGDAAKSLIFKIFAAACALSVFFGFCLTFGGNWEMWNLVKNNSPEIYAKLFNLFI</sequence>
<feature type="transmembrane region" description="Helical" evidence="1">
    <location>
        <begin position="563"/>
        <end position="580"/>
    </location>
</feature>
<feature type="transmembrane region" description="Helical" evidence="1">
    <location>
        <begin position="618"/>
        <end position="640"/>
    </location>
</feature>
<feature type="transmembrane region" description="Helical" evidence="1">
    <location>
        <begin position="13"/>
        <end position="34"/>
    </location>
</feature>